<keyword evidence="7" id="KW-1185">Reference proteome</keyword>
<keyword evidence="2" id="KW-0520">NAD</keyword>
<evidence type="ECO:0000313" key="7">
    <source>
        <dbReference type="Proteomes" id="UP000602076"/>
    </source>
</evidence>
<dbReference type="Gene3D" id="3.40.50.720">
    <property type="entry name" value="NAD(P)-binding Rossmann-like Domain"/>
    <property type="match status" value="2"/>
</dbReference>
<name>A0A927CW64_9BACI</name>
<dbReference type="Proteomes" id="UP000602076">
    <property type="component" value="Unassembled WGS sequence"/>
</dbReference>
<dbReference type="InterPro" id="IPR036291">
    <property type="entry name" value="NAD(P)-bd_dom_sf"/>
</dbReference>
<proteinExistence type="inferred from homology"/>
<evidence type="ECO:0000256" key="3">
    <source>
        <dbReference type="RuleBase" id="RU003719"/>
    </source>
</evidence>
<dbReference type="SUPFAM" id="SSF52283">
    <property type="entry name" value="Formate/glycerate dehydrogenase catalytic domain-like"/>
    <property type="match status" value="1"/>
</dbReference>
<comment type="similarity">
    <text evidence="1 3">Belongs to the D-isomer specific 2-hydroxyacid dehydrogenase family.</text>
</comment>
<evidence type="ECO:0000259" key="4">
    <source>
        <dbReference type="Pfam" id="PF00389"/>
    </source>
</evidence>
<dbReference type="GO" id="GO:0008720">
    <property type="term" value="F:D-lactate dehydrogenase (NAD+) activity"/>
    <property type="evidence" value="ECO:0007669"/>
    <property type="project" value="TreeGrafter"/>
</dbReference>
<dbReference type="PROSITE" id="PS00065">
    <property type="entry name" value="D_2_HYDROXYACID_DH_1"/>
    <property type="match status" value="1"/>
</dbReference>
<dbReference type="InterPro" id="IPR029752">
    <property type="entry name" value="D-isomer_DH_CS1"/>
</dbReference>
<evidence type="ECO:0000256" key="1">
    <source>
        <dbReference type="ARBA" id="ARBA00005854"/>
    </source>
</evidence>
<dbReference type="InterPro" id="IPR006140">
    <property type="entry name" value="D-isomer_DH_NAD-bd"/>
</dbReference>
<dbReference type="InterPro" id="IPR058205">
    <property type="entry name" value="D-LDH-like"/>
</dbReference>
<dbReference type="Pfam" id="PF02826">
    <property type="entry name" value="2-Hacid_dh_C"/>
    <property type="match status" value="1"/>
</dbReference>
<reference evidence="6" key="1">
    <citation type="submission" date="2020-09" db="EMBL/GenBank/DDBJ databases">
        <title>Bacillus faecalis sp. nov., a moderately halophilic bacterium isolated from cow faeces.</title>
        <authorList>
            <person name="Jiang L."/>
            <person name="Lee J."/>
        </authorList>
    </citation>
    <scope>NUCLEOTIDE SEQUENCE</scope>
    <source>
        <strain evidence="6">AGMB 02131</strain>
    </source>
</reference>
<dbReference type="RefSeq" id="WP_190996624.1">
    <property type="nucleotide sequence ID" value="NZ_JACXSI010000002.1"/>
</dbReference>
<feature type="domain" description="D-isomer specific 2-hydroxyacid dehydrogenase catalytic" evidence="4">
    <location>
        <begin position="9"/>
        <end position="331"/>
    </location>
</feature>
<dbReference type="EMBL" id="JACXSI010000002">
    <property type="protein sequence ID" value="MBD3107080.1"/>
    <property type="molecule type" value="Genomic_DNA"/>
</dbReference>
<dbReference type="PANTHER" id="PTHR43026:SF1">
    <property type="entry name" value="2-HYDROXYACID DEHYDROGENASE HOMOLOG 1-RELATED"/>
    <property type="match status" value="1"/>
</dbReference>
<feature type="domain" description="D-isomer specific 2-hydroxyacid dehydrogenase NAD-binding" evidence="5">
    <location>
        <begin position="111"/>
        <end position="300"/>
    </location>
</feature>
<dbReference type="CDD" id="cd12184">
    <property type="entry name" value="HGDH_like"/>
    <property type="match status" value="1"/>
</dbReference>
<dbReference type="GO" id="GO:0051287">
    <property type="term" value="F:NAD binding"/>
    <property type="evidence" value="ECO:0007669"/>
    <property type="project" value="InterPro"/>
</dbReference>
<dbReference type="PANTHER" id="PTHR43026">
    <property type="entry name" value="2-HYDROXYACID DEHYDROGENASE HOMOLOG 1-RELATED"/>
    <property type="match status" value="1"/>
</dbReference>
<gene>
    <name evidence="6" type="ORF">IEO70_01695</name>
</gene>
<sequence length="340" mass="38016">MLKIACYGVRPNEISFFNDLNKYNFELTLIEDLLTHENIDTAAYHDAVLLRGNCVADAINLEKMNEYGIKYVFTRTVGFNHIDLEAAAKYNMEVARVPSYSPNAIAELALTLAMMLLRNTAYTTNRTAYKNFIVDERMFSKEIRNCTVGIIGTGRIGVTEAKLFKGLGAKVIGYDVFQSDIAKEVLEFKEMDELLAEADIVSLHVPYFPGQNDKMINAEFLSKMKNDAILINTARGELQDNEAILEALQNDTLGAFGTDVFANEKDLFFKSFQPWQALPDATVQQLVDMYPRVLVTPHIGSNTDEALSNMIETSFENFNEILTTGKTANAVELPKVSVNA</sequence>
<evidence type="ECO:0000259" key="5">
    <source>
        <dbReference type="Pfam" id="PF02826"/>
    </source>
</evidence>
<protein>
    <submittedName>
        <fullName evidence="6">Lactate dehydrogenase</fullName>
    </submittedName>
</protein>
<dbReference type="Pfam" id="PF00389">
    <property type="entry name" value="2-Hacid_dh"/>
    <property type="match status" value="1"/>
</dbReference>
<evidence type="ECO:0000313" key="6">
    <source>
        <dbReference type="EMBL" id="MBD3107080.1"/>
    </source>
</evidence>
<dbReference type="InterPro" id="IPR006139">
    <property type="entry name" value="D-isomer_2_OHA_DH_cat_dom"/>
</dbReference>
<accession>A0A927CW64</accession>
<keyword evidence="3" id="KW-0560">Oxidoreductase</keyword>
<dbReference type="SUPFAM" id="SSF51735">
    <property type="entry name" value="NAD(P)-binding Rossmann-fold domains"/>
    <property type="match status" value="1"/>
</dbReference>
<comment type="caution">
    <text evidence="6">The sequence shown here is derived from an EMBL/GenBank/DDBJ whole genome shotgun (WGS) entry which is preliminary data.</text>
</comment>
<dbReference type="AlphaFoldDB" id="A0A927CW64"/>
<organism evidence="6 7">
    <name type="scientific">Peribacillus faecalis</name>
    <dbReference type="NCBI Taxonomy" id="2772559"/>
    <lineage>
        <taxon>Bacteria</taxon>
        <taxon>Bacillati</taxon>
        <taxon>Bacillota</taxon>
        <taxon>Bacilli</taxon>
        <taxon>Bacillales</taxon>
        <taxon>Bacillaceae</taxon>
        <taxon>Peribacillus</taxon>
    </lineage>
</organism>
<evidence type="ECO:0000256" key="2">
    <source>
        <dbReference type="ARBA" id="ARBA00023027"/>
    </source>
</evidence>